<keyword evidence="3" id="KW-0238">DNA-binding</keyword>
<evidence type="ECO:0000313" key="9">
    <source>
        <dbReference type="Proteomes" id="UP000085678"/>
    </source>
</evidence>
<dbReference type="GO" id="GO:0005634">
    <property type="term" value="C:nucleus"/>
    <property type="evidence" value="ECO:0007669"/>
    <property type="project" value="TreeGrafter"/>
</dbReference>
<evidence type="ECO:0000259" key="8">
    <source>
        <dbReference type="PROSITE" id="PS50217"/>
    </source>
</evidence>
<dbReference type="PROSITE" id="PS00036">
    <property type="entry name" value="BZIP_BASIC"/>
    <property type="match status" value="1"/>
</dbReference>
<keyword evidence="9" id="KW-1185">Reference proteome</keyword>
<dbReference type="OrthoDB" id="674948at2759"/>
<evidence type="ECO:0000256" key="3">
    <source>
        <dbReference type="ARBA" id="ARBA00023125"/>
    </source>
</evidence>
<feature type="compositionally biased region" description="Basic and acidic residues" evidence="7">
    <location>
        <begin position="475"/>
        <end position="485"/>
    </location>
</feature>
<dbReference type="GeneID" id="106174845"/>
<dbReference type="Pfam" id="PF00170">
    <property type="entry name" value="bZIP_1"/>
    <property type="match status" value="1"/>
</dbReference>
<evidence type="ECO:0000256" key="7">
    <source>
        <dbReference type="SAM" id="MobiDB-lite"/>
    </source>
</evidence>
<evidence type="ECO:0000256" key="1">
    <source>
        <dbReference type="ARBA" id="ARBA00004648"/>
    </source>
</evidence>
<dbReference type="PANTHER" id="PTHR45996">
    <property type="entry name" value="AGAP001464-PB"/>
    <property type="match status" value="1"/>
</dbReference>
<dbReference type="Gene3D" id="1.20.5.170">
    <property type="match status" value="1"/>
</dbReference>
<dbReference type="GO" id="GO:0000978">
    <property type="term" value="F:RNA polymerase II cis-regulatory region sequence-specific DNA binding"/>
    <property type="evidence" value="ECO:0007669"/>
    <property type="project" value="TreeGrafter"/>
</dbReference>
<dbReference type="SMART" id="SM00338">
    <property type="entry name" value="BRLZ"/>
    <property type="match status" value="1"/>
</dbReference>
<dbReference type="CDD" id="cd14689">
    <property type="entry name" value="bZIP_CREB3"/>
    <property type="match status" value="1"/>
</dbReference>
<comment type="subcellular location">
    <subcellularLocation>
        <location evidence="1">Endoplasmic reticulum membrane</location>
        <topology evidence="1">Single-pass type II membrane protein</topology>
    </subcellularLocation>
</comment>
<feature type="region of interest" description="Disordered" evidence="7">
    <location>
        <begin position="68"/>
        <end position="133"/>
    </location>
</feature>
<dbReference type="InterPro" id="IPR046347">
    <property type="entry name" value="bZIP_sf"/>
</dbReference>
<feature type="domain" description="BZIP" evidence="8">
    <location>
        <begin position="278"/>
        <end position="341"/>
    </location>
</feature>
<dbReference type="GO" id="GO:0000981">
    <property type="term" value="F:DNA-binding transcription factor activity, RNA polymerase II-specific"/>
    <property type="evidence" value="ECO:0007669"/>
    <property type="project" value="TreeGrafter"/>
</dbReference>
<feature type="compositionally biased region" description="Basic and acidic residues" evidence="7">
    <location>
        <begin position="499"/>
        <end position="518"/>
    </location>
</feature>
<dbReference type="AlphaFoldDB" id="A0A1S3JNQ8"/>
<dbReference type="PROSITE" id="PS50217">
    <property type="entry name" value="BZIP"/>
    <property type="match status" value="1"/>
</dbReference>
<keyword evidence="2" id="KW-0805">Transcription regulation</keyword>
<dbReference type="PANTHER" id="PTHR45996:SF3">
    <property type="entry name" value="CREB-H TRANSCRIPTION FACTOR HOMOLOG LET-607"/>
    <property type="match status" value="1"/>
</dbReference>
<dbReference type="KEGG" id="lak:106174845"/>
<protein>
    <submittedName>
        <fullName evidence="10">Cyclic AMP-responsive element-binding protein 3-like protein 3-A</fullName>
    </submittedName>
</protein>
<organism evidence="9 10">
    <name type="scientific">Lingula anatina</name>
    <name type="common">Brachiopod</name>
    <name type="synonym">Lingula unguis</name>
    <dbReference type="NCBI Taxonomy" id="7574"/>
    <lineage>
        <taxon>Eukaryota</taxon>
        <taxon>Metazoa</taxon>
        <taxon>Spiralia</taxon>
        <taxon>Lophotrochozoa</taxon>
        <taxon>Brachiopoda</taxon>
        <taxon>Linguliformea</taxon>
        <taxon>Lingulata</taxon>
        <taxon>Lingulida</taxon>
        <taxon>Linguloidea</taxon>
        <taxon>Lingulidae</taxon>
        <taxon>Lingula</taxon>
    </lineage>
</organism>
<dbReference type="InParanoid" id="A0A1S3JNQ8"/>
<evidence type="ECO:0000256" key="5">
    <source>
        <dbReference type="ARBA" id="ARBA00023242"/>
    </source>
</evidence>
<dbReference type="RefSeq" id="XP_013412008.1">
    <property type="nucleotide sequence ID" value="XM_013556554.2"/>
</dbReference>
<dbReference type="InterPro" id="IPR004827">
    <property type="entry name" value="bZIP"/>
</dbReference>
<dbReference type="GO" id="GO:0005789">
    <property type="term" value="C:endoplasmic reticulum membrane"/>
    <property type="evidence" value="ECO:0007669"/>
    <property type="project" value="UniProtKB-SubCell"/>
</dbReference>
<feature type="coiled-coil region" evidence="6">
    <location>
        <begin position="310"/>
        <end position="337"/>
    </location>
</feature>
<dbReference type="InterPro" id="IPR051381">
    <property type="entry name" value="CREB_ATF_subfamily"/>
</dbReference>
<feature type="region of interest" description="Disordered" evidence="7">
    <location>
        <begin position="475"/>
        <end position="518"/>
    </location>
</feature>
<reference evidence="10" key="1">
    <citation type="submission" date="2025-08" db="UniProtKB">
        <authorList>
            <consortium name="RefSeq"/>
        </authorList>
    </citation>
    <scope>IDENTIFICATION</scope>
    <source>
        <tissue evidence="10">Gonads</tissue>
    </source>
</reference>
<name>A0A1S3JNQ8_LINAN</name>
<feature type="compositionally biased region" description="Polar residues" evidence="7">
    <location>
        <begin position="84"/>
        <end position="129"/>
    </location>
</feature>
<dbReference type="SUPFAM" id="SSF57959">
    <property type="entry name" value="Leucine zipper domain"/>
    <property type="match status" value="1"/>
</dbReference>
<dbReference type="STRING" id="7574.A0A1S3JNQ8"/>
<keyword evidence="4" id="KW-0804">Transcription</keyword>
<evidence type="ECO:0000256" key="6">
    <source>
        <dbReference type="SAM" id="Coils"/>
    </source>
</evidence>
<dbReference type="Proteomes" id="UP000085678">
    <property type="component" value="Unplaced"/>
</dbReference>
<gene>
    <name evidence="10" type="primary">LOC106174845</name>
</gene>
<evidence type="ECO:0000256" key="2">
    <source>
        <dbReference type="ARBA" id="ARBA00023015"/>
    </source>
</evidence>
<keyword evidence="5" id="KW-0539">Nucleus</keyword>
<keyword evidence="6" id="KW-0175">Coiled coil</keyword>
<evidence type="ECO:0000313" key="10">
    <source>
        <dbReference type="RefSeq" id="XP_013412008.1"/>
    </source>
</evidence>
<evidence type="ECO:0000256" key="4">
    <source>
        <dbReference type="ARBA" id="ARBA00023163"/>
    </source>
</evidence>
<proteinExistence type="predicted"/>
<sequence>MSVDTQTSDVLDLLFDKHGGIIGGDLEAPASLDFNDLQNYTDDFLTYMLDQSPTTDLSTPLIDTALIGNNQNNQDHVTQDRTQTRSPSTNSDSGVSTDVPSPQSTDQSEMSPYINNSSPEMYQNQSSPALSDEQTRDVFYSGVELDHDYTCTPLNNTGLEDYDIKELNLEGIDTGCLFDSTTTMECTDPMAATNIDIDLDFDENEDSESTQHVKIVHIRSPSNGSSSSELPFTVQDCTTTTRTKFPEIQLTSEEKKLLAREGVTLPTHLPLTKEEERVLKAVRRKIRNKESAKNSRKKKQEYTEGLESRVKACTVQNQQLQKKVKTLEKHNLSLLTQLKKLQAMLNLTNKPAQTSTCVMVLVLSFAFFILPSFNPFVSQQGMQREKIIPMAGRSRSLLTMEDLATDISEPYDLTIRPGPPWEVPPKTPVIHLPPVPQHPLQVNITPEDTVNLSAAEYQPESVENLVEQTKNMYLDKEGNQDKELIDQSQPDLTETDIDSSSHLKRVSDEHPVERGKDL</sequence>
<accession>A0A1S3JNQ8</accession>